<evidence type="ECO:0000259" key="6">
    <source>
        <dbReference type="PROSITE" id="PS50850"/>
    </source>
</evidence>
<feature type="transmembrane region" description="Helical" evidence="5">
    <location>
        <begin position="161"/>
        <end position="185"/>
    </location>
</feature>
<dbReference type="Gene3D" id="1.20.1250.20">
    <property type="entry name" value="MFS general substrate transporter like domains"/>
    <property type="match status" value="2"/>
</dbReference>
<dbReference type="InterPro" id="IPR036259">
    <property type="entry name" value="MFS_trans_sf"/>
</dbReference>
<dbReference type="PANTHER" id="PTHR23514">
    <property type="entry name" value="BYPASS OF STOP CODON PROTEIN 6"/>
    <property type="match status" value="1"/>
</dbReference>
<evidence type="ECO:0000313" key="7">
    <source>
        <dbReference type="EMBL" id="OTU29776.1"/>
    </source>
</evidence>
<reference evidence="7 8" key="1">
    <citation type="submission" date="2017-05" db="EMBL/GenBank/DDBJ databases">
        <authorList>
            <person name="Song R."/>
            <person name="Chenine A.L."/>
            <person name="Ruprecht R.M."/>
        </authorList>
    </citation>
    <scope>NUCLEOTIDE SEQUENCE [LARGE SCALE GENOMIC DNA]</scope>
    <source>
        <strain evidence="7 8">ARLG1955</strain>
    </source>
</reference>
<dbReference type="InterPro" id="IPR011701">
    <property type="entry name" value="MFS"/>
</dbReference>
<evidence type="ECO:0000256" key="3">
    <source>
        <dbReference type="ARBA" id="ARBA00022989"/>
    </source>
</evidence>
<protein>
    <recommendedName>
        <fullName evidence="6">Major facilitator superfamily (MFS) profile domain-containing protein</fullName>
    </recommendedName>
</protein>
<dbReference type="RefSeq" id="WP_086375821.1">
    <property type="nucleotide sequence ID" value="NZ_JADVOL010000027.1"/>
</dbReference>
<evidence type="ECO:0000256" key="2">
    <source>
        <dbReference type="ARBA" id="ARBA00022692"/>
    </source>
</evidence>
<feature type="transmembrane region" description="Helical" evidence="5">
    <location>
        <begin position="356"/>
        <end position="375"/>
    </location>
</feature>
<proteinExistence type="predicted"/>
<accession>A0A242U8B4</accession>
<dbReference type="InterPro" id="IPR051788">
    <property type="entry name" value="MFS_Transporter"/>
</dbReference>
<feature type="transmembrane region" description="Helical" evidence="5">
    <location>
        <begin position="237"/>
        <end position="261"/>
    </location>
</feature>
<dbReference type="PROSITE" id="PS50850">
    <property type="entry name" value="MFS"/>
    <property type="match status" value="1"/>
</dbReference>
<dbReference type="Pfam" id="PF07690">
    <property type="entry name" value="MFS_1"/>
    <property type="match status" value="1"/>
</dbReference>
<keyword evidence="3 5" id="KW-1133">Transmembrane helix</keyword>
<organism evidence="7 8">
    <name type="scientific">Acinetobacter pittii</name>
    <name type="common">Acinetobacter genomosp. 3</name>
    <dbReference type="NCBI Taxonomy" id="48296"/>
    <lineage>
        <taxon>Bacteria</taxon>
        <taxon>Pseudomonadati</taxon>
        <taxon>Pseudomonadota</taxon>
        <taxon>Gammaproteobacteria</taxon>
        <taxon>Moraxellales</taxon>
        <taxon>Moraxellaceae</taxon>
        <taxon>Acinetobacter</taxon>
        <taxon>Acinetobacter calcoaceticus/baumannii complex</taxon>
    </lineage>
</organism>
<evidence type="ECO:0000256" key="5">
    <source>
        <dbReference type="SAM" id="Phobius"/>
    </source>
</evidence>
<dbReference type="SUPFAM" id="SSF103473">
    <property type="entry name" value="MFS general substrate transporter"/>
    <property type="match status" value="1"/>
</dbReference>
<dbReference type="AlphaFoldDB" id="A0A242U8B4"/>
<dbReference type="EMBL" id="NGIR01000012">
    <property type="protein sequence ID" value="OTU29776.1"/>
    <property type="molecule type" value="Genomic_DNA"/>
</dbReference>
<feature type="transmembrane region" description="Helical" evidence="5">
    <location>
        <begin position="76"/>
        <end position="95"/>
    </location>
</feature>
<feature type="transmembrane region" description="Helical" evidence="5">
    <location>
        <begin position="273"/>
        <end position="291"/>
    </location>
</feature>
<keyword evidence="4 5" id="KW-0472">Membrane</keyword>
<dbReference type="CDD" id="cd17393">
    <property type="entry name" value="MFS_MosC_like"/>
    <property type="match status" value="1"/>
</dbReference>
<feature type="transmembrane region" description="Helical" evidence="5">
    <location>
        <begin position="12"/>
        <end position="29"/>
    </location>
</feature>
<feature type="transmembrane region" description="Helical" evidence="5">
    <location>
        <begin position="206"/>
        <end position="225"/>
    </location>
</feature>
<keyword evidence="2 5" id="KW-0812">Transmembrane</keyword>
<sequence length="390" mass="41882">MLYKSLLLRARLATSLMFFINGVVLAIWATNIPELKRNLTLTDQQLGFALSGFAAGTMITMYIAGILATKIGTRNTLVLGGILLSFTIPLCAYAPSYTTFVASILLLGVINSIYDVAMNSHACVIEIERKKVLMPSFHALFSIGGLIGASTVAVLLSDKLGATYCLTLAGVLVFVATIISAFFLVDIRPEVQANEGKVKFRLPNRTLLYLAFLTFLALFIERTLIDWSSLYLTDISHVSTNIAALGFAGFSLAMALTRLSGDYFINKFGESKVLITSGLAGAIGLLLAIIFPTPTVSILGFLVVGLGLGNMIPVFYSRAGKVFPESPAVGYALNGTLGYTGFLIAPIIIGSVSTDYSLRIAMVLPVLAFIFLTIVHMKPKQVSITTPHAR</sequence>
<dbReference type="Proteomes" id="UP000195162">
    <property type="component" value="Unassembled WGS sequence"/>
</dbReference>
<dbReference type="GO" id="GO:0016020">
    <property type="term" value="C:membrane"/>
    <property type="evidence" value="ECO:0007669"/>
    <property type="project" value="UniProtKB-SubCell"/>
</dbReference>
<feature type="transmembrane region" description="Helical" evidence="5">
    <location>
        <begin position="328"/>
        <end position="350"/>
    </location>
</feature>
<comment type="caution">
    <text evidence="7">The sequence shown here is derived from an EMBL/GenBank/DDBJ whole genome shotgun (WGS) entry which is preliminary data.</text>
</comment>
<feature type="transmembrane region" description="Helical" evidence="5">
    <location>
        <begin position="137"/>
        <end position="155"/>
    </location>
</feature>
<name>A0A242U8B4_ACIPI</name>
<feature type="transmembrane region" description="Helical" evidence="5">
    <location>
        <begin position="49"/>
        <end position="69"/>
    </location>
</feature>
<feature type="domain" description="Major facilitator superfamily (MFS) profile" evidence="6">
    <location>
        <begin position="10"/>
        <end position="380"/>
    </location>
</feature>
<evidence type="ECO:0000256" key="1">
    <source>
        <dbReference type="ARBA" id="ARBA00004141"/>
    </source>
</evidence>
<evidence type="ECO:0000256" key="4">
    <source>
        <dbReference type="ARBA" id="ARBA00023136"/>
    </source>
</evidence>
<gene>
    <name evidence="7" type="ORF">CAT59_03895</name>
</gene>
<dbReference type="PANTHER" id="PTHR23514:SF13">
    <property type="entry name" value="INNER MEMBRANE PROTEIN YBJJ"/>
    <property type="match status" value="1"/>
</dbReference>
<dbReference type="InterPro" id="IPR020846">
    <property type="entry name" value="MFS_dom"/>
</dbReference>
<dbReference type="GO" id="GO:0022857">
    <property type="term" value="F:transmembrane transporter activity"/>
    <property type="evidence" value="ECO:0007669"/>
    <property type="project" value="InterPro"/>
</dbReference>
<feature type="transmembrane region" description="Helical" evidence="5">
    <location>
        <begin position="297"/>
        <end position="316"/>
    </location>
</feature>
<feature type="transmembrane region" description="Helical" evidence="5">
    <location>
        <begin position="101"/>
        <end position="125"/>
    </location>
</feature>
<evidence type="ECO:0000313" key="8">
    <source>
        <dbReference type="Proteomes" id="UP000195162"/>
    </source>
</evidence>
<comment type="subcellular location">
    <subcellularLocation>
        <location evidence="1">Membrane</location>
        <topology evidence="1">Multi-pass membrane protein</topology>
    </subcellularLocation>
</comment>